<accession>A0A0A9U2I3</accession>
<reference evidence="1" key="1">
    <citation type="submission" date="2014-09" db="EMBL/GenBank/DDBJ databases">
        <authorList>
            <person name="Magalhaes I.L.F."/>
            <person name="Oliveira U."/>
            <person name="Santos F.R."/>
            <person name="Vidigal T.H.D.A."/>
            <person name="Brescovit A.D."/>
            <person name="Santos A.J."/>
        </authorList>
    </citation>
    <scope>NUCLEOTIDE SEQUENCE</scope>
    <source>
        <tissue evidence="1">Shoot tissue taken approximately 20 cm above the soil surface</tissue>
    </source>
</reference>
<dbReference type="EMBL" id="GBRH01217353">
    <property type="protein sequence ID" value="JAD80542.1"/>
    <property type="molecule type" value="Transcribed_RNA"/>
</dbReference>
<name>A0A0A9U2I3_ARUDO</name>
<dbReference type="AlphaFoldDB" id="A0A0A9U2I3"/>
<organism evidence="1">
    <name type="scientific">Arundo donax</name>
    <name type="common">Giant reed</name>
    <name type="synonym">Donax arundinaceus</name>
    <dbReference type="NCBI Taxonomy" id="35708"/>
    <lineage>
        <taxon>Eukaryota</taxon>
        <taxon>Viridiplantae</taxon>
        <taxon>Streptophyta</taxon>
        <taxon>Embryophyta</taxon>
        <taxon>Tracheophyta</taxon>
        <taxon>Spermatophyta</taxon>
        <taxon>Magnoliopsida</taxon>
        <taxon>Liliopsida</taxon>
        <taxon>Poales</taxon>
        <taxon>Poaceae</taxon>
        <taxon>PACMAD clade</taxon>
        <taxon>Arundinoideae</taxon>
        <taxon>Arundineae</taxon>
        <taxon>Arundo</taxon>
    </lineage>
</organism>
<proteinExistence type="predicted"/>
<reference evidence="1" key="2">
    <citation type="journal article" date="2015" name="Data Brief">
        <title>Shoot transcriptome of the giant reed, Arundo donax.</title>
        <authorList>
            <person name="Barrero R.A."/>
            <person name="Guerrero F.D."/>
            <person name="Moolhuijzen P."/>
            <person name="Goolsby J.A."/>
            <person name="Tidwell J."/>
            <person name="Bellgard S.E."/>
            <person name="Bellgard M.I."/>
        </authorList>
    </citation>
    <scope>NUCLEOTIDE SEQUENCE</scope>
    <source>
        <tissue evidence="1">Shoot tissue taken approximately 20 cm above the soil surface</tissue>
    </source>
</reference>
<sequence length="51" mass="5938">MFICSRRTLDLHACSQPSDAITVLQSCKHLNAYTNQKQIKKGKQLLDRFWT</sequence>
<evidence type="ECO:0000313" key="1">
    <source>
        <dbReference type="EMBL" id="JAD80542.1"/>
    </source>
</evidence>
<protein>
    <submittedName>
        <fullName evidence="1">Uncharacterized protein</fullName>
    </submittedName>
</protein>